<dbReference type="PROSITE" id="PS51898">
    <property type="entry name" value="TYR_RECOMBINASE"/>
    <property type="match status" value="1"/>
</dbReference>
<organism evidence="5 6">
    <name type="scientific">Candidatus Manganitrophus noduliformans</name>
    <dbReference type="NCBI Taxonomy" id="2606439"/>
    <lineage>
        <taxon>Bacteria</taxon>
        <taxon>Pseudomonadati</taxon>
        <taxon>Nitrospirota</taxon>
        <taxon>Nitrospiria</taxon>
        <taxon>Candidatus Troglogloeales</taxon>
        <taxon>Candidatus Manganitrophaceae</taxon>
        <taxon>Candidatus Manganitrophus</taxon>
    </lineage>
</organism>
<evidence type="ECO:0000256" key="1">
    <source>
        <dbReference type="ARBA" id="ARBA00008857"/>
    </source>
</evidence>
<accession>A0A7X6IB03</accession>
<dbReference type="SUPFAM" id="SSF56349">
    <property type="entry name" value="DNA breaking-rejoining enzymes"/>
    <property type="match status" value="1"/>
</dbReference>
<comment type="similarity">
    <text evidence="1">Belongs to the 'phage' integrase family.</text>
</comment>
<dbReference type="RefSeq" id="WP_168059737.1">
    <property type="nucleotide sequence ID" value="NZ_VTOW01000002.1"/>
</dbReference>
<evidence type="ECO:0000256" key="2">
    <source>
        <dbReference type="ARBA" id="ARBA00023125"/>
    </source>
</evidence>
<keyword evidence="6" id="KW-1185">Reference proteome</keyword>
<dbReference type="GO" id="GO:0003677">
    <property type="term" value="F:DNA binding"/>
    <property type="evidence" value="ECO:0007669"/>
    <property type="project" value="UniProtKB-KW"/>
</dbReference>
<sequence>MARKNRENRGLFEKPVGSGRWWVRCWINGKDHREFVGTKTEARNRYEDLTGKIRKGEMIADCRKTKISDLITLGLNEAKANDRKSLKEFERFAALLGEYCGSWRAAALTTDDCNKYRTLRKEGKVTTKDPEKRKNQKIRAVTDSTINRELAWLRHVYRLGFRNKPRLVAQVPEIPFVDENNVREGFFDLGEFERLKEHLPAHLKPVVTLGYYTGMRLGEILNLRWSQVDFGAGVLRLESKDTKNRRPRNIPLGPEVRSVLEAWRFETMTKYPACDRVAHFDGRPIERITRSWKTACRRAGLPGKLFHDLRRTAVRNMTKAGVDRTVAKRISGHKTDSVFERYDIKNDRDLIEAAEKVEAYLKGQNQIPIGKKSALSATDLEEVLKLALETIEKSKKIGAPGVI</sequence>
<evidence type="ECO:0000256" key="3">
    <source>
        <dbReference type="ARBA" id="ARBA00023172"/>
    </source>
</evidence>
<dbReference type="GO" id="GO:0006310">
    <property type="term" value="P:DNA recombination"/>
    <property type="evidence" value="ECO:0007669"/>
    <property type="project" value="UniProtKB-KW"/>
</dbReference>
<dbReference type="EMBL" id="VTOW01000002">
    <property type="protein sequence ID" value="NKE71261.1"/>
    <property type="molecule type" value="Genomic_DNA"/>
</dbReference>
<dbReference type="Pfam" id="PF00589">
    <property type="entry name" value="Phage_integrase"/>
    <property type="match status" value="1"/>
</dbReference>
<reference evidence="5 6" key="1">
    <citation type="journal article" date="2020" name="Nature">
        <title>Bacterial chemolithoautotrophy via manganese oxidation.</title>
        <authorList>
            <person name="Yu H."/>
            <person name="Leadbetter J.R."/>
        </authorList>
    </citation>
    <scope>NUCLEOTIDE SEQUENCE [LARGE SCALE GENOMIC DNA]</scope>
    <source>
        <strain evidence="5 6">Mn-1</strain>
    </source>
</reference>
<keyword evidence="3" id="KW-0233">DNA recombination</keyword>
<dbReference type="InterPro" id="IPR013762">
    <property type="entry name" value="Integrase-like_cat_sf"/>
</dbReference>
<feature type="domain" description="Tyr recombinase" evidence="4">
    <location>
        <begin position="182"/>
        <end position="356"/>
    </location>
</feature>
<dbReference type="InterPro" id="IPR002104">
    <property type="entry name" value="Integrase_catalytic"/>
</dbReference>
<evidence type="ECO:0000259" key="4">
    <source>
        <dbReference type="PROSITE" id="PS51898"/>
    </source>
</evidence>
<dbReference type="AlphaFoldDB" id="A0A7X6IB03"/>
<proteinExistence type="inferred from homology"/>
<dbReference type="InterPro" id="IPR011010">
    <property type="entry name" value="DNA_brk_join_enz"/>
</dbReference>
<gene>
    <name evidence="5" type="ORF">MNODULE_10980</name>
</gene>
<protein>
    <submittedName>
        <fullName evidence="5">Site-specific integrase</fullName>
    </submittedName>
</protein>
<dbReference type="CDD" id="cd00796">
    <property type="entry name" value="INT_Rci_Hp1_C"/>
    <property type="match status" value="1"/>
</dbReference>
<evidence type="ECO:0000313" key="6">
    <source>
        <dbReference type="Proteomes" id="UP000534783"/>
    </source>
</evidence>
<dbReference type="InterPro" id="IPR050090">
    <property type="entry name" value="Tyrosine_recombinase_XerCD"/>
</dbReference>
<dbReference type="PANTHER" id="PTHR30349:SF41">
    <property type="entry name" value="INTEGRASE_RECOMBINASE PROTEIN MJ0367-RELATED"/>
    <property type="match status" value="1"/>
</dbReference>
<dbReference type="Proteomes" id="UP000534783">
    <property type="component" value="Unassembled WGS sequence"/>
</dbReference>
<keyword evidence="2" id="KW-0238">DNA-binding</keyword>
<dbReference type="Gene3D" id="1.10.443.10">
    <property type="entry name" value="Intergrase catalytic core"/>
    <property type="match status" value="1"/>
</dbReference>
<dbReference type="GO" id="GO:0015074">
    <property type="term" value="P:DNA integration"/>
    <property type="evidence" value="ECO:0007669"/>
    <property type="project" value="InterPro"/>
</dbReference>
<evidence type="ECO:0000313" key="5">
    <source>
        <dbReference type="EMBL" id="NKE71261.1"/>
    </source>
</evidence>
<name>A0A7X6IB03_9BACT</name>
<comment type="caution">
    <text evidence="5">The sequence shown here is derived from an EMBL/GenBank/DDBJ whole genome shotgun (WGS) entry which is preliminary data.</text>
</comment>
<dbReference type="PANTHER" id="PTHR30349">
    <property type="entry name" value="PHAGE INTEGRASE-RELATED"/>
    <property type="match status" value="1"/>
</dbReference>